<feature type="transmembrane region" description="Helical" evidence="8">
    <location>
        <begin position="82"/>
        <end position="105"/>
    </location>
</feature>
<dbReference type="RefSeq" id="WP_073431591.1">
    <property type="nucleotide sequence ID" value="NZ_CADFGY010000008.1"/>
</dbReference>
<proteinExistence type="inferred from homology"/>
<dbReference type="SUPFAM" id="SSF160544">
    <property type="entry name" value="EscU C-terminal domain-like"/>
    <property type="match status" value="1"/>
</dbReference>
<evidence type="ECO:0000313" key="10">
    <source>
        <dbReference type="Proteomes" id="UP000184395"/>
    </source>
</evidence>
<evidence type="ECO:0000256" key="7">
    <source>
        <dbReference type="SAM" id="MobiDB-lite"/>
    </source>
</evidence>
<dbReference type="InterPro" id="IPR006307">
    <property type="entry name" value="BsaZ-like"/>
</dbReference>
<keyword evidence="4 8" id="KW-0812">Transmembrane</keyword>
<dbReference type="Proteomes" id="UP000184395">
    <property type="component" value="Unassembled WGS sequence"/>
</dbReference>
<protein>
    <submittedName>
        <fullName evidence="9">Type III secretion protein U</fullName>
    </submittedName>
</protein>
<gene>
    <name evidence="9" type="ORF">SAMN05192548_103944</name>
</gene>
<dbReference type="PANTHER" id="PTHR30531">
    <property type="entry name" value="FLAGELLAR BIOSYNTHETIC PROTEIN FLHB"/>
    <property type="match status" value="1"/>
</dbReference>
<evidence type="ECO:0000256" key="3">
    <source>
        <dbReference type="ARBA" id="ARBA00022475"/>
    </source>
</evidence>
<dbReference type="GO" id="GO:0005886">
    <property type="term" value="C:plasma membrane"/>
    <property type="evidence" value="ECO:0007669"/>
    <property type="project" value="UniProtKB-SubCell"/>
</dbReference>
<feature type="region of interest" description="Disordered" evidence="7">
    <location>
        <begin position="1"/>
        <end position="21"/>
    </location>
</feature>
<feature type="transmembrane region" description="Helical" evidence="8">
    <location>
        <begin position="29"/>
        <end position="50"/>
    </location>
</feature>
<dbReference type="PRINTS" id="PR00950">
    <property type="entry name" value="TYPE3IMSPROT"/>
</dbReference>
<comment type="subcellular location">
    <subcellularLocation>
        <location evidence="1">Cell membrane</location>
        <topology evidence="1">Multi-pass membrane protein</topology>
    </subcellularLocation>
</comment>
<feature type="transmembrane region" description="Helical" evidence="8">
    <location>
        <begin position="145"/>
        <end position="167"/>
    </location>
</feature>
<dbReference type="Pfam" id="PF01312">
    <property type="entry name" value="Bac_export_2"/>
    <property type="match status" value="1"/>
</dbReference>
<dbReference type="PANTHER" id="PTHR30531:SF12">
    <property type="entry name" value="FLAGELLAR BIOSYNTHETIC PROTEIN FLHB"/>
    <property type="match status" value="1"/>
</dbReference>
<evidence type="ECO:0000256" key="1">
    <source>
        <dbReference type="ARBA" id="ARBA00004651"/>
    </source>
</evidence>
<dbReference type="Gene3D" id="3.40.1690.10">
    <property type="entry name" value="secretion proteins EscU"/>
    <property type="match status" value="1"/>
</dbReference>
<evidence type="ECO:0000256" key="4">
    <source>
        <dbReference type="ARBA" id="ARBA00022692"/>
    </source>
</evidence>
<organism evidence="9 10">
    <name type="scientific">Paraburkholderia terricola</name>
    <dbReference type="NCBI Taxonomy" id="169427"/>
    <lineage>
        <taxon>Bacteria</taxon>
        <taxon>Pseudomonadati</taxon>
        <taxon>Pseudomonadota</taxon>
        <taxon>Betaproteobacteria</taxon>
        <taxon>Burkholderiales</taxon>
        <taxon>Burkholderiaceae</taxon>
        <taxon>Paraburkholderia</taxon>
    </lineage>
</organism>
<dbReference type="OrthoDB" id="9807950at2"/>
<evidence type="ECO:0000256" key="2">
    <source>
        <dbReference type="ARBA" id="ARBA00010690"/>
    </source>
</evidence>
<dbReference type="InterPro" id="IPR029025">
    <property type="entry name" value="T3SS_substrate_exporter_C"/>
</dbReference>
<accession>A0A1M6VIL8</accession>
<keyword evidence="6 8" id="KW-0472">Membrane</keyword>
<dbReference type="NCBIfam" id="TIGR01404">
    <property type="entry name" value="FlhB_rel_III"/>
    <property type="match status" value="1"/>
</dbReference>
<evidence type="ECO:0000256" key="6">
    <source>
        <dbReference type="ARBA" id="ARBA00023136"/>
    </source>
</evidence>
<dbReference type="GO" id="GO:0009306">
    <property type="term" value="P:protein secretion"/>
    <property type="evidence" value="ECO:0007669"/>
    <property type="project" value="InterPro"/>
</dbReference>
<dbReference type="AlphaFoldDB" id="A0A1M6VIL8"/>
<sequence>MSDEKTEQPTDKKLGDARQDGETVKSTDLPFAAILLAAAVGFGVGGPRMAEQLRIVMRNGLDVAHLQTPDAPLHDLLAEAGLHALLLVFPIALGAALVGIAAIAAQVGLQISLKPLEPKFDAINPASGLKRIFSVRSLIDLAKTVIKAVVITAVLWKTLVLLVPLMVGVVYEPIGSIDSIAWGTLCRVLGISGALYLVIGAADYGVQHWLFIRDHRMSKDEVKRENKNSEGDPHIKGQRRKLAREFASSDQQQPVKNASVVVVNPTHYAVALRYVPAESGLPRVIAKGVDAEARVIREEAARRGIPIVGNPPLARALYRVALEDAIPEPLFDAVASVLAWVESIGGRRDGTEATP</sequence>
<evidence type="ECO:0000256" key="8">
    <source>
        <dbReference type="SAM" id="Phobius"/>
    </source>
</evidence>
<dbReference type="InterPro" id="IPR006135">
    <property type="entry name" value="T3SS_substrate_exporter"/>
</dbReference>
<feature type="transmembrane region" description="Helical" evidence="8">
    <location>
        <begin position="179"/>
        <end position="206"/>
    </location>
</feature>
<name>A0A1M6VIL8_9BURK</name>
<comment type="similarity">
    <text evidence="2">Belongs to the type III secretion exporter family.</text>
</comment>
<reference evidence="9 10" key="1">
    <citation type="submission" date="2016-11" db="EMBL/GenBank/DDBJ databases">
        <authorList>
            <person name="Jaros S."/>
            <person name="Januszkiewicz K."/>
            <person name="Wedrychowicz H."/>
        </authorList>
    </citation>
    <scope>NUCLEOTIDE SEQUENCE [LARGE SCALE GENOMIC DNA]</scope>
    <source>
        <strain evidence="9 10">LMG 20594</strain>
    </source>
</reference>
<dbReference type="STRING" id="169427.SAMN05192548_103944"/>
<keyword evidence="5 8" id="KW-1133">Transmembrane helix</keyword>
<evidence type="ECO:0000256" key="5">
    <source>
        <dbReference type="ARBA" id="ARBA00022989"/>
    </source>
</evidence>
<dbReference type="EMBL" id="FRAB01000039">
    <property type="protein sequence ID" value="SHK81299.1"/>
    <property type="molecule type" value="Genomic_DNA"/>
</dbReference>
<evidence type="ECO:0000313" key="9">
    <source>
        <dbReference type="EMBL" id="SHK81299.1"/>
    </source>
</evidence>
<keyword evidence="3" id="KW-1003">Cell membrane</keyword>